<name>A0A1G9BQZ5_9EURY</name>
<keyword evidence="2" id="KW-0378">Hydrolase</keyword>
<dbReference type="EMBL" id="FNFE01000004">
    <property type="protein sequence ID" value="SDK41867.1"/>
    <property type="molecule type" value="Genomic_DNA"/>
</dbReference>
<dbReference type="Proteomes" id="UP000198882">
    <property type="component" value="Unassembled WGS sequence"/>
</dbReference>
<dbReference type="RefSeq" id="WP_090308550.1">
    <property type="nucleotide sequence ID" value="NZ_FNFE01000004.1"/>
</dbReference>
<keyword evidence="2" id="KW-0540">Nuclease</keyword>
<dbReference type="Pfam" id="PF11645">
    <property type="entry name" value="PDDEXK_5"/>
    <property type="match status" value="1"/>
</dbReference>
<accession>A0A1G9BQZ5</accession>
<reference evidence="3" key="1">
    <citation type="submission" date="2016-10" db="EMBL/GenBank/DDBJ databases">
        <authorList>
            <person name="Varghese N."/>
            <person name="Submissions S."/>
        </authorList>
    </citation>
    <scope>NUCLEOTIDE SEQUENCE [LARGE SCALE GENOMIC DNA]</scope>
    <source>
        <strain evidence="3">B4,CECT 8067,JCM 17497</strain>
    </source>
</reference>
<dbReference type="AlphaFoldDB" id="A0A1G9BQZ5"/>
<dbReference type="GO" id="GO:0004519">
    <property type="term" value="F:endonuclease activity"/>
    <property type="evidence" value="ECO:0007669"/>
    <property type="project" value="UniProtKB-KW"/>
</dbReference>
<gene>
    <name evidence="2" type="ORF">SAMN04515672_3054</name>
</gene>
<protein>
    <submittedName>
        <fullName evidence="2">PD-(D/E)XK endonuclease</fullName>
    </submittedName>
</protein>
<dbReference type="GO" id="GO:0003676">
    <property type="term" value="F:nucleic acid binding"/>
    <property type="evidence" value="ECO:0007669"/>
    <property type="project" value="InterPro"/>
</dbReference>
<evidence type="ECO:0000259" key="1">
    <source>
        <dbReference type="Pfam" id="PF11645"/>
    </source>
</evidence>
<dbReference type="OrthoDB" id="350649at2157"/>
<sequence>MRNSKHIGDQTESKALTELLEYGYSVSIPFGDNDRYDLVVDDGGDLYRVQCKTGWPNKTETMRFNTHSQTTRDGSYHEETYHGEIDAFLVYYPKNDTFYWIDAADATGQKMELRFESEIDHPSINWADTYEFDGTIP</sequence>
<organism evidence="2 3">
    <name type="scientific">Natronorubrum texcoconense</name>
    <dbReference type="NCBI Taxonomy" id="1095776"/>
    <lineage>
        <taxon>Archaea</taxon>
        <taxon>Methanobacteriati</taxon>
        <taxon>Methanobacteriota</taxon>
        <taxon>Stenosarchaea group</taxon>
        <taxon>Halobacteria</taxon>
        <taxon>Halobacteriales</taxon>
        <taxon>Natrialbaceae</taxon>
        <taxon>Natronorubrum</taxon>
    </lineage>
</organism>
<keyword evidence="3" id="KW-1185">Reference proteome</keyword>
<keyword evidence="2" id="KW-0255">Endonuclease</keyword>
<proteinExistence type="predicted"/>
<dbReference type="InterPro" id="IPR011856">
    <property type="entry name" value="tRNA_endonuc-like_dom_sf"/>
</dbReference>
<dbReference type="InterPro" id="IPR021671">
    <property type="entry name" value="PD(D/E)XK_Endonuc"/>
</dbReference>
<feature type="domain" description="PD(D/E)XK endonuclease" evidence="1">
    <location>
        <begin position="3"/>
        <end position="132"/>
    </location>
</feature>
<dbReference type="Gene3D" id="3.40.1350.10">
    <property type="match status" value="1"/>
</dbReference>
<evidence type="ECO:0000313" key="2">
    <source>
        <dbReference type="EMBL" id="SDK41867.1"/>
    </source>
</evidence>
<evidence type="ECO:0000313" key="3">
    <source>
        <dbReference type="Proteomes" id="UP000198882"/>
    </source>
</evidence>